<dbReference type="PANTHER" id="PTHR46211">
    <property type="entry name" value="GLYCEROPHOSPHORYL DIESTER PHOSPHODIESTERASE"/>
    <property type="match status" value="1"/>
</dbReference>
<name>A0A844G2I4_9BACT</name>
<dbReference type="SUPFAM" id="SSF51695">
    <property type="entry name" value="PLC-like phosphodiesterases"/>
    <property type="match status" value="1"/>
</dbReference>
<dbReference type="AlphaFoldDB" id="A0A844G2I4"/>
<comment type="caution">
    <text evidence="2">The sequence shown here is derived from an EMBL/GenBank/DDBJ whole genome shotgun (WGS) entry which is preliminary data.</text>
</comment>
<dbReference type="PANTHER" id="PTHR46211:SF14">
    <property type="entry name" value="GLYCEROPHOSPHODIESTER PHOSPHODIESTERASE"/>
    <property type="match status" value="1"/>
</dbReference>
<dbReference type="InterPro" id="IPR030395">
    <property type="entry name" value="GP_PDE_dom"/>
</dbReference>
<evidence type="ECO:0000259" key="1">
    <source>
        <dbReference type="PROSITE" id="PS51704"/>
    </source>
</evidence>
<protein>
    <recommendedName>
        <fullName evidence="1">GP-PDE domain-containing protein</fullName>
    </recommendedName>
</protein>
<dbReference type="Proteomes" id="UP000435649">
    <property type="component" value="Unassembled WGS sequence"/>
</dbReference>
<dbReference type="EMBL" id="VUNS01000014">
    <property type="protein sequence ID" value="MST97940.1"/>
    <property type="molecule type" value="Genomic_DNA"/>
</dbReference>
<organism evidence="2 3">
    <name type="scientific">Victivallis lenta</name>
    <dbReference type="NCBI Taxonomy" id="2606640"/>
    <lineage>
        <taxon>Bacteria</taxon>
        <taxon>Pseudomonadati</taxon>
        <taxon>Lentisphaerota</taxon>
        <taxon>Lentisphaeria</taxon>
        <taxon>Victivallales</taxon>
        <taxon>Victivallaceae</taxon>
        <taxon>Victivallis</taxon>
    </lineage>
</organism>
<feature type="domain" description="GP-PDE" evidence="1">
    <location>
        <begin position="18"/>
        <end position="259"/>
    </location>
</feature>
<dbReference type="RefSeq" id="WP_106055573.1">
    <property type="nucleotide sequence ID" value="NZ_CALXOB010000029.1"/>
</dbReference>
<dbReference type="PROSITE" id="PS50007">
    <property type="entry name" value="PIPLC_X_DOMAIN"/>
    <property type="match status" value="1"/>
</dbReference>
<dbReference type="Pfam" id="PF03009">
    <property type="entry name" value="GDPD"/>
    <property type="match status" value="1"/>
</dbReference>
<evidence type="ECO:0000313" key="2">
    <source>
        <dbReference type="EMBL" id="MST97940.1"/>
    </source>
</evidence>
<proteinExistence type="predicted"/>
<keyword evidence="3" id="KW-1185">Reference proteome</keyword>
<dbReference type="Gene3D" id="3.20.20.190">
    <property type="entry name" value="Phosphatidylinositol (PI) phosphodiesterase"/>
    <property type="match status" value="1"/>
</dbReference>
<accession>A0A844G2I4</accession>
<dbReference type="PROSITE" id="PS51704">
    <property type="entry name" value="GP_PDE"/>
    <property type="match status" value="1"/>
</dbReference>
<reference evidence="2 3" key="1">
    <citation type="submission" date="2019-08" db="EMBL/GenBank/DDBJ databases">
        <title>In-depth cultivation of the pig gut microbiome towards novel bacterial diversity and tailored functional studies.</title>
        <authorList>
            <person name="Wylensek D."/>
            <person name="Hitch T.C.A."/>
            <person name="Clavel T."/>
        </authorList>
    </citation>
    <scope>NUCLEOTIDE SEQUENCE [LARGE SCALE GENOMIC DNA]</scope>
    <source>
        <strain evidence="2 3">BBE-744-WT-12</strain>
    </source>
</reference>
<dbReference type="InterPro" id="IPR017946">
    <property type="entry name" value="PLC-like_Pdiesterase_TIM-brl"/>
</dbReference>
<dbReference type="GO" id="GO:0008081">
    <property type="term" value="F:phosphoric diester hydrolase activity"/>
    <property type="evidence" value="ECO:0007669"/>
    <property type="project" value="InterPro"/>
</dbReference>
<evidence type="ECO:0000313" key="3">
    <source>
        <dbReference type="Proteomes" id="UP000435649"/>
    </source>
</evidence>
<dbReference type="GO" id="GO:0006629">
    <property type="term" value="P:lipid metabolic process"/>
    <property type="evidence" value="ECO:0007669"/>
    <property type="project" value="InterPro"/>
</dbReference>
<gene>
    <name evidence="2" type="ORF">FYJ85_12915</name>
</gene>
<sequence length="260" mass="29407">MQKKYANLTELHKDRDHVILTAHRGASADCPDNTLPAFERAVAAGCDLIEFDLRASSEGIPIVLHDATLDRTTNGKGEPEKLTLAEIKRLNASYAVGAERFDEPRMEGVTVPTFEEVLAAFSRRTLMNIQIYAKSDDVLREICRLYRAYGMYDRGYLSINNREQFDRVRELDAGIEICFLPGWENRSTPEALRLCRELGCRFVQPVRETVTAGTVALCRELGLRENLFFCDDPAEAVRLAREGVRGFLTNRITAMAPIRY</sequence>